<dbReference type="Proteomes" id="UP000234483">
    <property type="component" value="Unassembled WGS sequence"/>
</dbReference>
<keyword evidence="5" id="KW-1185">Reference proteome</keyword>
<reference evidence="2 5" key="2">
    <citation type="submission" date="2018-01" db="EMBL/GenBank/DDBJ databases">
        <title>Complete genome sequence of Caulobacter flavus RHGG3.</title>
        <authorList>
            <person name="Yang E."/>
        </authorList>
    </citation>
    <scope>NUCLEOTIDE SEQUENCE [LARGE SCALE GENOMIC DNA]</scope>
    <source>
        <strain evidence="2 5">RHGG3</strain>
    </source>
</reference>
<dbReference type="InterPro" id="IPR035437">
    <property type="entry name" value="SNase_OB-fold_sf"/>
</dbReference>
<dbReference type="EMBL" id="PJRQ01000014">
    <property type="protein sequence ID" value="PLR18004.1"/>
    <property type="molecule type" value="Genomic_DNA"/>
</dbReference>
<dbReference type="Gene3D" id="2.40.50.90">
    <property type="match status" value="1"/>
</dbReference>
<dbReference type="RefSeq" id="WP_101712468.1">
    <property type="nucleotide sequence ID" value="NZ_CP026100.1"/>
</dbReference>
<dbReference type="InterPro" id="IPR016071">
    <property type="entry name" value="Staphylococal_nuclease_OB-fold"/>
</dbReference>
<evidence type="ECO:0000313" key="4">
    <source>
        <dbReference type="Proteomes" id="UP000234483"/>
    </source>
</evidence>
<dbReference type="Pfam" id="PF00565">
    <property type="entry name" value="SNase"/>
    <property type="match status" value="1"/>
</dbReference>
<dbReference type="SUPFAM" id="SSF50199">
    <property type="entry name" value="Staphylococcal nuclease"/>
    <property type="match status" value="1"/>
</dbReference>
<organism evidence="3 4">
    <name type="scientific">Caulobacter flavus</name>
    <dbReference type="NCBI Taxonomy" id="1679497"/>
    <lineage>
        <taxon>Bacteria</taxon>
        <taxon>Pseudomonadati</taxon>
        <taxon>Pseudomonadota</taxon>
        <taxon>Alphaproteobacteria</taxon>
        <taxon>Caulobacterales</taxon>
        <taxon>Caulobacteraceae</taxon>
        <taxon>Caulobacter</taxon>
    </lineage>
</organism>
<sequence length="138" mass="15062">MLLTAAAAAAATLIACNAPPVHDGDTLRCAGERVRLFGVDAPELRRGKTPAQPFSNEARLELERLTRGRVACRFVDRDRYGRFVGTCWSNASPDVNAAMIRSGFTTEYRRYSKGQYAKAEAEAKTARRGVWASGAPAR</sequence>
<gene>
    <name evidence="2" type="ORF">C1707_19400</name>
    <name evidence="3" type="ORF">CFHF_07870</name>
</gene>
<dbReference type="Proteomes" id="UP000281192">
    <property type="component" value="Chromosome"/>
</dbReference>
<dbReference type="AlphaFoldDB" id="A0A2N5CW15"/>
<dbReference type="KEGG" id="cfh:C1707_19400"/>
<dbReference type="EMBL" id="CP026100">
    <property type="protein sequence ID" value="AYV48251.1"/>
    <property type="molecule type" value="Genomic_DNA"/>
</dbReference>
<dbReference type="PANTHER" id="PTHR12302:SF26">
    <property type="entry name" value="BLR1266 PROTEIN"/>
    <property type="match status" value="1"/>
</dbReference>
<feature type="domain" description="TNase-like" evidence="1">
    <location>
        <begin position="21"/>
        <end position="133"/>
    </location>
</feature>
<evidence type="ECO:0000313" key="2">
    <source>
        <dbReference type="EMBL" id="AYV48251.1"/>
    </source>
</evidence>
<dbReference type="PANTHER" id="PTHR12302">
    <property type="entry name" value="EBNA2 BINDING PROTEIN P100"/>
    <property type="match status" value="1"/>
</dbReference>
<evidence type="ECO:0000313" key="3">
    <source>
        <dbReference type="EMBL" id="PLR18004.1"/>
    </source>
</evidence>
<dbReference type="OrthoDB" id="9805504at2"/>
<evidence type="ECO:0000259" key="1">
    <source>
        <dbReference type="PROSITE" id="PS50830"/>
    </source>
</evidence>
<reference evidence="3 4" key="1">
    <citation type="submission" date="2017-12" db="EMBL/GenBank/DDBJ databases">
        <title>The genome sequence of Caulobacter flavus CGMCC1 15093.</title>
        <authorList>
            <person name="Gao J."/>
            <person name="Mao X."/>
            <person name="Sun J."/>
        </authorList>
    </citation>
    <scope>NUCLEOTIDE SEQUENCE [LARGE SCALE GENOMIC DNA]</scope>
    <source>
        <strain evidence="3 4">CGMCC1 15093</strain>
    </source>
</reference>
<protein>
    <submittedName>
        <fullName evidence="3">Nuclease</fullName>
    </submittedName>
</protein>
<dbReference type="SMART" id="SM00318">
    <property type="entry name" value="SNc"/>
    <property type="match status" value="1"/>
</dbReference>
<evidence type="ECO:0000313" key="5">
    <source>
        <dbReference type="Proteomes" id="UP000281192"/>
    </source>
</evidence>
<proteinExistence type="predicted"/>
<accession>A0A2N5CW15</accession>
<name>A0A2N5CW15_9CAUL</name>
<dbReference type="PROSITE" id="PS50830">
    <property type="entry name" value="TNASE_3"/>
    <property type="match status" value="1"/>
</dbReference>